<evidence type="ECO:0000313" key="3">
    <source>
        <dbReference type="EMBL" id="STT72365.1"/>
    </source>
</evidence>
<dbReference type="Proteomes" id="UP000254340">
    <property type="component" value="Unassembled WGS sequence"/>
</dbReference>
<dbReference type="AlphaFoldDB" id="A0A377X6I1"/>
<organism evidence="3 4">
    <name type="scientific">Klebsiella pneumoniae</name>
    <dbReference type="NCBI Taxonomy" id="573"/>
    <lineage>
        <taxon>Bacteria</taxon>
        <taxon>Pseudomonadati</taxon>
        <taxon>Pseudomonadota</taxon>
        <taxon>Gammaproteobacteria</taxon>
        <taxon>Enterobacterales</taxon>
        <taxon>Enterobacteriaceae</taxon>
        <taxon>Klebsiella/Raoultella group</taxon>
        <taxon>Klebsiella</taxon>
        <taxon>Klebsiella pneumoniae complex</taxon>
    </lineage>
</organism>
<feature type="compositionally biased region" description="Basic residues" evidence="2">
    <location>
        <begin position="132"/>
        <end position="142"/>
    </location>
</feature>
<feature type="coiled-coil region" evidence="1">
    <location>
        <begin position="75"/>
        <end position="102"/>
    </location>
</feature>
<accession>A0A377X6I1</accession>
<reference evidence="3 4" key="1">
    <citation type="submission" date="2018-06" db="EMBL/GenBank/DDBJ databases">
        <authorList>
            <consortium name="Pathogen Informatics"/>
            <person name="Doyle S."/>
        </authorList>
    </citation>
    <scope>NUCLEOTIDE SEQUENCE [LARGE SCALE GENOMIC DNA]</scope>
    <source>
        <strain evidence="3 4">NCTC5047</strain>
    </source>
</reference>
<name>A0A377X6I1_KLEPN</name>
<keyword evidence="1" id="KW-0175">Coiled coil</keyword>
<gene>
    <name evidence="3" type="primary">excl1_2</name>
    <name evidence="3" type="ORF">NCTC5047_00045</name>
</gene>
<feature type="region of interest" description="Disordered" evidence="2">
    <location>
        <begin position="105"/>
        <end position="142"/>
    </location>
</feature>
<proteinExistence type="predicted"/>
<sequence>MAWVTVRQATELTGKARSSLYRDMAKGRVSYRTEADGGRVVDTSELIRVYGELRQGETHERDGLRLPDETEKTASDALIAEIKALREEVAGLRQEMQAMRLLEHKPETAETPAGTPRGGGSGENADALCLSNRRRPRNELRPRHRLSANGMGILALANHGQNRTFLVWSSTSYRTCCPIKLIRRTSSP</sequence>
<evidence type="ECO:0000256" key="1">
    <source>
        <dbReference type="SAM" id="Coils"/>
    </source>
</evidence>
<evidence type="ECO:0000313" key="4">
    <source>
        <dbReference type="Proteomes" id="UP000254340"/>
    </source>
</evidence>
<dbReference type="EMBL" id="UGLH01000002">
    <property type="protein sequence ID" value="STT72365.1"/>
    <property type="molecule type" value="Genomic_DNA"/>
</dbReference>
<protein>
    <submittedName>
        <fullName evidence="3">Excl1 protein</fullName>
    </submittedName>
</protein>
<evidence type="ECO:0000256" key="2">
    <source>
        <dbReference type="SAM" id="MobiDB-lite"/>
    </source>
</evidence>